<dbReference type="AlphaFoldDB" id="A0A654LX66"/>
<dbReference type="EMBL" id="CP012850">
    <property type="protein sequence ID" value="ALI36084.1"/>
    <property type="molecule type" value="Genomic_DNA"/>
</dbReference>
<dbReference type="KEGG" id="taa:NMY3_01881"/>
<dbReference type="OrthoDB" id="12050at2157"/>
<feature type="transmembrane region" description="Helical" evidence="1">
    <location>
        <begin position="7"/>
        <end position="27"/>
    </location>
</feature>
<dbReference type="RefSeq" id="WP_196818420.1">
    <property type="nucleotide sequence ID" value="NZ_CP012850.1"/>
</dbReference>
<evidence type="ECO:0000313" key="3">
    <source>
        <dbReference type="Proteomes" id="UP000058925"/>
    </source>
</evidence>
<proteinExistence type="predicted"/>
<dbReference type="GeneID" id="60421871"/>
<organism evidence="2 3">
    <name type="scientific">Candidatus Nitrosocosmicus oleophilus</name>
    <dbReference type="NCBI Taxonomy" id="1353260"/>
    <lineage>
        <taxon>Archaea</taxon>
        <taxon>Nitrososphaerota</taxon>
        <taxon>Nitrososphaeria</taxon>
        <taxon>Nitrososphaerales</taxon>
        <taxon>Nitrososphaeraceae</taxon>
        <taxon>Candidatus Nitrosocosmicus</taxon>
    </lineage>
</organism>
<sequence>MNINTPLDRLTLVSISFMIIPIFILAYSSPQWTSEIYIYGQETNSSNNDEFLLNINQTYLSLIPLMIEEVQNTNASDIPIKQIMEATPSNATALQDIVKNNSNKAAQNKDNATLNNSNSSRPQDLIPVVVNMTQNTNASDIPIKNIINTVPSNATALQDIVKNNSNKAAQNKDNATLNNSNSSRPQDLIPVVVNMTQNTNASDIPIKNIINTVPSNATALQDIVKNNSNKAAQNKDNATLNNSNSSRPQDLIPVVVNMTQNTNASELGFMRIINALPGYDNSESNSENFLK</sequence>
<evidence type="ECO:0000256" key="1">
    <source>
        <dbReference type="SAM" id="Phobius"/>
    </source>
</evidence>
<accession>A0A654LX66</accession>
<keyword evidence="1" id="KW-0472">Membrane</keyword>
<keyword evidence="1" id="KW-1133">Transmembrane helix</keyword>
<keyword evidence="1" id="KW-0812">Transmembrane</keyword>
<protein>
    <submittedName>
        <fullName evidence="2">HrpF protein</fullName>
    </submittedName>
</protein>
<gene>
    <name evidence="2" type="ORF">NMY3_01881</name>
</gene>
<dbReference type="Proteomes" id="UP000058925">
    <property type="component" value="Chromosome"/>
</dbReference>
<reference evidence="3" key="1">
    <citation type="submission" date="2015-10" db="EMBL/GenBank/DDBJ databases">
        <title>Niche specialization of a soil ammonia-oxidizing archaeon, Candidatus Nitrosocosmicus oleophilus.</title>
        <authorList>
            <person name="Jung M.-Y."/>
            <person name="Rhee S.-K."/>
        </authorList>
    </citation>
    <scope>NUCLEOTIDE SEQUENCE [LARGE SCALE GENOMIC DNA]</scope>
    <source>
        <strain evidence="3">MY3</strain>
    </source>
</reference>
<name>A0A654LX66_9ARCH</name>
<keyword evidence="3" id="KW-1185">Reference proteome</keyword>
<evidence type="ECO:0000313" key="2">
    <source>
        <dbReference type="EMBL" id="ALI36084.1"/>
    </source>
</evidence>